<evidence type="ECO:0000256" key="1">
    <source>
        <dbReference type="ARBA" id="ARBA00022729"/>
    </source>
</evidence>
<feature type="domain" description="LamG-like jellyroll fold" evidence="3">
    <location>
        <begin position="1188"/>
        <end position="1328"/>
    </location>
</feature>
<feature type="domain" description="LamG-like jellyroll fold" evidence="3">
    <location>
        <begin position="745"/>
        <end position="888"/>
    </location>
</feature>
<dbReference type="PANTHER" id="PTHR46943">
    <property type="entry name" value="PENTRAXIN-RELATED PROTEIN PTX3"/>
    <property type="match status" value="1"/>
</dbReference>
<keyword evidence="2" id="KW-1015">Disulfide bond</keyword>
<name>A0ABN1PRI3_9ACTN</name>
<reference evidence="4 5" key="1">
    <citation type="journal article" date="2019" name="Int. J. Syst. Evol. Microbiol.">
        <title>The Global Catalogue of Microorganisms (GCM) 10K type strain sequencing project: providing services to taxonomists for standard genome sequencing and annotation.</title>
        <authorList>
            <consortium name="The Broad Institute Genomics Platform"/>
            <consortium name="The Broad Institute Genome Sequencing Center for Infectious Disease"/>
            <person name="Wu L."/>
            <person name="Ma J."/>
        </authorList>
    </citation>
    <scope>NUCLEOTIDE SEQUENCE [LARGE SCALE GENOMIC DNA]</scope>
    <source>
        <strain evidence="4 5">JCM 10977</strain>
    </source>
</reference>
<accession>A0ABN1PRI3</accession>
<dbReference type="Pfam" id="PF13385">
    <property type="entry name" value="Laminin_G_3"/>
    <property type="match status" value="6"/>
</dbReference>
<protein>
    <submittedName>
        <fullName evidence="4">LamG domain-containing protein</fullName>
    </submittedName>
</protein>
<dbReference type="SUPFAM" id="SSF49899">
    <property type="entry name" value="Concanavalin A-like lectins/glucanases"/>
    <property type="match status" value="6"/>
</dbReference>
<dbReference type="PANTHER" id="PTHR46943:SF1">
    <property type="entry name" value="PENTRAXIN-RELATED PROTEIN PTX3"/>
    <property type="match status" value="1"/>
</dbReference>
<dbReference type="Proteomes" id="UP001500542">
    <property type="component" value="Unassembled WGS sequence"/>
</dbReference>
<gene>
    <name evidence="4" type="ORF">GCM10009554_16470</name>
</gene>
<evidence type="ECO:0000256" key="2">
    <source>
        <dbReference type="ARBA" id="ARBA00023157"/>
    </source>
</evidence>
<dbReference type="InterPro" id="IPR042837">
    <property type="entry name" value="PTX3"/>
</dbReference>
<organism evidence="4 5">
    <name type="scientific">Kribbella koreensis</name>
    <dbReference type="NCBI Taxonomy" id="57909"/>
    <lineage>
        <taxon>Bacteria</taxon>
        <taxon>Bacillati</taxon>
        <taxon>Actinomycetota</taxon>
        <taxon>Actinomycetes</taxon>
        <taxon>Propionibacteriales</taxon>
        <taxon>Kribbellaceae</taxon>
        <taxon>Kribbella</taxon>
    </lineage>
</organism>
<feature type="domain" description="LamG-like jellyroll fold" evidence="3">
    <location>
        <begin position="966"/>
        <end position="1112"/>
    </location>
</feature>
<dbReference type="EMBL" id="BAAAHK010000003">
    <property type="protein sequence ID" value="GAA0932142.1"/>
    <property type="molecule type" value="Genomic_DNA"/>
</dbReference>
<feature type="domain" description="LamG-like jellyroll fold" evidence="3">
    <location>
        <begin position="1399"/>
        <end position="1548"/>
    </location>
</feature>
<evidence type="ECO:0000259" key="3">
    <source>
        <dbReference type="SMART" id="SM00560"/>
    </source>
</evidence>
<dbReference type="RefSeq" id="WP_343966512.1">
    <property type="nucleotide sequence ID" value="NZ_BAAAHK010000003.1"/>
</dbReference>
<evidence type="ECO:0000313" key="4">
    <source>
        <dbReference type="EMBL" id="GAA0932142.1"/>
    </source>
</evidence>
<feature type="domain" description="LamG-like jellyroll fold" evidence="3">
    <location>
        <begin position="1843"/>
        <end position="1982"/>
    </location>
</feature>
<dbReference type="InterPro" id="IPR006558">
    <property type="entry name" value="LamG-like"/>
</dbReference>
<dbReference type="SMART" id="SM00560">
    <property type="entry name" value="LamGL"/>
    <property type="match status" value="6"/>
</dbReference>
<dbReference type="InterPro" id="IPR013320">
    <property type="entry name" value="ConA-like_dom_sf"/>
</dbReference>
<keyword evidence="1" id="KW-0732">Signal</keyword>
<evidence type="ECO:0000313" key="5">
    <source>
        <dbReference type="Proteomes" id="UP001500542"/>
    </source>
</evidence>
<dbReference type="Gene3D" id="2.60.120.200">
    <property type="match status" value="6"/>
</dbReference>
<feature type="domain" description="LamG-like jellyroll fold" evidence="3">
    <location>
        <begin position="1632"/>
        <end position="1772"/>
    </location>
</feature>
<sequence>MGPLQGYLGRRVAGAITVAMLAALLPMAPIVQTAGAATAPKPKAVAGAPDVQGARSAARRQGSKVEVTNLRTEKQTVFADPTGAMNLELSPVPVRVKRGDSWVGVETDLVRRTDGSVGPKAATLDVSFSGGGKTTPLVAFGKDGKRLALTWPANLPTPDLEGATATYKEVLPGVDLVMTAEASGYTQHLVVKNAEAAKKLTRVELGLKTTGLTVATTKTGGLEAKDAKGQIAFTAPPSAMWDAGTLRSVAKVEIKAGQLALTPDLKLMTDPKAKFPITVDPNWATYDKNFWTSVVSGKAGTAYPNTSPGGNTVAQVGLCNFSGCNGIGTARSYFQFDTGAGGILQGKAIMGVWLDTAVVHSGNCTDSWHTLHVSGAVGGGTTWNNMPQGPEIAGASAPRANDNGGCGGWKPFSFGLPTNQINPGGLSTYYIQAGNEGDSSFWRKYDPASTKLRIRFNASPNTPGSVRTDPALASPCKWCAGKQYFAGNSIRLIAGLSDPDGNSVLPQWDIYTNGALETRYGSLQANGATHDTTVNLTDGKTMEWYVRGWDTNEDNGQRLASSAFVHGPGPFIVDKTAPSSGPKVSAGLYRQDNRWHGGVGVPDTLTFERTSQPLPDAGTADVDHYLWGTVNPPDNSVDATGALGGPATATFTPDFDGPQDIFVQSVDRAGNKSPVTTHHIYVRAGNGAYSQYPFDGNADDTAFLGDHDGTLSGGPTYGTGALGNAIRLDGLDDSVSAPSAVRTDQSFSVSAWVKPESLPVTDGVAAIATQEGDRVSSFYLNYRAEGEKTTFQLTSEDKDSPNAVWAQGPALPIGAWSQVTGVYDKQANKLRLYINGAKVSEAPVPANYAWHASGPLTIGRDKWNGNFGDWFKGSIDEVQVFDRALTDADVRASVGRDNVRTGQWKFDDLPGTTARNDVDGGSDLVLNGHATLTGPTSGGAVGGAVQLDGDITSFAATSGPVMRTDQSYTVGGWVKLTQAPPEGQALVAMSAEGSVNSAFFFSYRTVSGVGKWEFLSPSADTGTPRAADAQVLSNVTAKLNVWTHLAGVYDAQAHQIKLYVDGKLAGTVAQTAGFNATGPLTVGRGKWGGTLTGPWLGSVDDLRAYNRELSESELQGIVARSNVMAGSWKLDGNANDTSGRTPALNGTLGDGVAWAGGQTANPAPSDLSLKLNGTTAHVSAPAALDLKQSFSATAWVRLDSDAHGAAVVSQDAGRISAFNMHLAWDKKWVVAMRSCDASWNCTETRATGPAPQLGAWTHLAGVYDASAGLISIYVNGVLAGTQAYKHTWDYAAGPVQIGRATWGNGDKVDFFPGSIDDVNVYSRVLFADEIRAMAGRDLTLAHNWRLDEPSGTAAADSVGARAGTLTGASHVAGHLGNALDFDGVDDSATTTGVDVDTSKSFTVSAFVKLRKICDPGAEFQCRLTAVSLDGGATSKFRLGHVTDVDNNLFGAWTFEMPEADGTVTKAAVSAVQSDLDNWVHLVGVYDAKAQQIWLYVNATRQGDGTLNQPWKATGGLQLGRGRVDGAAAEYWPGQIDDVRVYTGGLDKSRIEALYASYPLVGGGTPVAPKDPAAYWKFDEGTGTTIADASGNGKTATMKGGTGWTGGRTGASGWLDGTSGYAETAAPVLNTAQSFSVSAWVYLTLPGQGNRTIVAQDGNRVSSFLMQYNSQFNRWAVIVPSADQDNPANVLLTSAQEVSNGLWTHVGLVYDAGLKQLKLYVNGALSAAQVGVTPLASTGATTIGRGKWNGGPVDYFPRGIDEVQLYNRALSDGEMRKVHDAPAAAMMGFWRFDDGTARDWSFRNNPTTTSGTPAYPVGQVGGQALQLDGASAATAQYWNAPPRDSYTVSAWAKLTRADKVATVMAQDGDRMSGFVLQYRPGQARWVFGTPDQDADGAASKYAVAAKPAVLNQWTHLVAVNDYAAHQLRLYVNGELAGTKDDVTVLNAWGGLTIGRAKVNGAPADYFTGLIDEVRTEQGIVTDDEIALRAVYPQPPGGQIARFLNAAGDRYTGSTDAPVRAGYHFERSLGAPVAAGENTKVLDFGRVYTVKPTNLSTLPLYHCSSGIDSLQSDCEGLGTQTEVLGYTLAYGRLARYNSPTAVDHLSTTFDVNPGYRFEGPQGWLAKAATAGTQPLMACRDGVDNFLSDQADCEGKTVLGATGNIWPAAPAGLTSQPIYRCAINGEKFVSLQQNCEGFTLDKQLGFVLTTLPATAPIFA</sequence>
<proteinExistence type="predicted"/>
<comment type="caution">
    <text evidence="4">The sequence shown here is derived from an EMBL/GenBank/DDBJ whole genome shotgun (WGS) entry which is preliminary data.</text>
</comment>
<keyword evidence="5" id="KW-1185">Reference proteome</keyword>